<dbReference type="EMBL" id="LJQC01000116">
    <property type="protein sequence ID" value="KPX09479.1"/>
    <property type="molecule type" value="Genomic_DNA"/>
</dbReference>
<comment type="caution">
    <text evidence="2">The sequence shown here is derived from an EMBL/GenBank/DDBJ whole genome shotgun (WGS) entry which is preliminary data.</text>
</comment>
<evidence type="ECO:0000313" key="3">
    <source>
        <dbReference type="Proteomes" id="UP000051335"/>
    </source>
</evidence>
<accession>A0A0N8RAK9</accession>
<dbReference type="PATRIC" id="fig|317659.3.peg.5161"/>
<evidence type="ECO:0000256" key="1">
    <source>
        <dbReference type="SAM" id="MobiDB-lite"/>
    </source>
</evidence>
<organism evidence="2 3">
    <name type="scientific">Pseudomonas syringae pv. coryli</name>
    <dbReference type="NCBI Taxonomy" id="317659"/>
    <lineage>
        <taxon>Bacteria</taxon>
        <taxon>Pseudomonadati</taxon>
        <taxon>Pseudomonadota</taxon>
        <taxon>Gammaproteobacteria</taxon>
        <taxon>Pseudomonadales</taxon>
        <taxon>Pseudomonadaceae</taxon>
        <taxon>Pseudomonas</taxon>
    </lineage>
</organism>
<feature type="region of interest" description="Disordered" evidence="1">
    <location>
        <begin position="1"/>
        <end position="28"/>
    </location>
</feature>
<sequence length="119" mass="13442">MKVDLRPITPTSPASLPAVERVAPTQPRQGTRFEALLDQRERKVRRSLRGELEQTEQAAGVGAPLFGPARSLQVLRYVLDEVLPALDAEPEIRELAEEVIREEIELRLLLEQQRAEVQP</sequence>
<gene>
    <name evidence="2" type="ORF">ALO75_03313</name>
</gene>
<dbReference type="RefSeq" id="WP_046237559.1">
    <property type="nucleotide sequence ID" value="NZ_LJQC01000116.1"/>
</dbReference>
<dbReference type="AlphaFoldDB" id="A0A0N8RAK9"/>
<reference evidence="2 3" key="1">
    <citation type="submission" date="2015-09" db="EMBL/GenBank/DDBJ databases">
        <title>Genome announcement of multiple Pseudomonas syringae strains.</title>
        <authorList>
            <person name="Thakur S."/>
            <person name="Wang P.W."/>
            <person name="Gong Y."/>
            <person name="Weir B.S."/>
            <person name="Guttman D.S."/>
        </authorList>
    </citation>
    <scope>NUCLEOTIDE SEQUENCE [LARGE SCALE GENOMIC DNA]</scope>
    <source>
        <strain evidence="2 3">ICMP17001</strain>
    </source>
</reference>
<proteinExistence type="predicted"/>
<keyword evidence="3" id="KW-1185">Reference proteome</keyword>
<dbReference type="Proteomes" id="UP000051335">
    <property type="component" value="Unassembled WGS sequence"/>
</dbReference>
<evidence type="ECO:0000313" key="2">
    <source>
        <dbReference type="EMBL" id="KPX09479.1"/>
    </source>
</evidence>
<protein>
    <submittedName>
        <fullName evidence="2">Uncharacterized protein</fullName>
    </submittedName>
</protein>
<name>A0A0N8RAK9_9PSED</name>